<evidence type="ECO:0000259" key="6">
    <source>
        <dbReference type="PROSITE" id="PS50885"/>
    </source>
</evidence>
<dbReference type="InterPro" id="IPR047347">
    <property type="entry name" value="YvaQ-like_sensor"/>
</dbReference>
<dbReference type="Pfam" id="PF12729">
    <property type="entry name" value="4HB_MCP_1"/>
    <property type="match status" value="1"/>
</dbReference>
<dbReference type="PANTHER" id="PTHR32089:SF112">
    <property type="entry name" value="LYSOZYME-LIKE PROTEIN-RELATED"/>
    <property type="match status" value="1"/>
</dbReference>
<keyword evidence="8" id="KW-1185">Reference proteome</keyword>
<feature type="transmembrane region" description="Helical" evidence="4">
    <location>
        <begin position="193"/>
        <end position="214"/>
    </location>
</feature>
<dbReference type="RefSeq" id="WP_378974540.1">
    <property type="nucleotide sequence ID" value="NZ_JBHSWN010000001.1"/>
</dbReference>
<dbReference type="SUPFAM" id="SSF58104">
    <property type="entry name" value="Methyl-accepting chemotaxis protein (MCP) signaling domain"/>
    <property type="match status" value="1"/>
</dbReference>
<keyword evidence="4" id="KW-0472">Membrane</keyword>
<proteinExistence type="inferred from homology"/>
<evidence type="ECO:0000256" key="1">
    <source>
        <dbReference type="ARBA" id="ARBA00023224"/>
    </source>
</evidence>
<dbReference type="InterPro" id="IPR004089">
    <property type="entry name" value="MCPsignal_dom"/>
</dbReference>
<accession>A0ABW2BQ09</accession>
<dbReference type="InterPro" id="IPR003660">
    <property type="entry name" value="HAMP_dom"/>
</dbReference>
<dbReference type="Proteomes" id="UP001596292">
    <property type="component" value="Unassembled WGS sequence"/>
</dbReference>
<evidence type="ECO:0000313" key="7">
    <source>
        <dbReference type="EMBL" id="MFC6792543.1"/>
    </source>
</evidence>
<dbReference type="PROSITE" id="PS50885">
    <property type="entry name" value="HAMP"/>
    <property type="match status" value="1"/>
</dbReference>
<reference evidence="8" key="1">
    <citation type="journal article" date="2019" name="Int. J. Syst. Evol. Microbiol.">
        <title>The Global Catalogue of Microorganisms (GCM) 10K type strain sequencing project: providing services to taxonomists for standard genome sequencing and annotation.</title>
        <authorList>
            <consortium name="The Broad Institute Genomics Platform"/>
            <consortium name="The Broad Institute Genome Sequencing Center for Infectious Disease"/>
            <person name="Wu L."/>
            <person name="Ma J."/>
        </authorList>
    </citation>
    <scope>NUCLEOTIDE SEQUENCE [LARGE SCALE GENOMIC DNA]</scope>
    <source>
        <strain evidence="8">CCUG 48316</strain>
    </source>
</reference>
<feature type="domain" description="Methyl-accepting transducer" evidence="5">
    <location>
        <begin position="298"/>
        <end position="527"/>
    </location>
</feature>
<comment type="similarity">
    <text evidence="2">Belongs to the methyl-accepting chemotaxis (MCP) protein family.</text>
</comment>
<dbReference type="Gene3D" id="6.10.340.10">
    <property type="match status" value="1"/>
</dbReference>
<evidence type="ECO:0000259" key="5">
    <source>
        <dbReference type="PROSITE" id="PS50111"/>
    </source>
</evidence>
<gene>
    <name evidence="7" type="ORF">ACFQE0_25070</name>
</gene>
<dbReference type="InterPro" id="IPR024478">
    <property type="entry name" value="HlyB_4HB_MCP"/>
</dbReference>
<dbReference type="SMART" id="SM00283">
    <property type="entry name" value="MA"/>
    <property type="match status" value="1"/>
</dbReference>
<sequence length="561" mass="57998">MKVSIKSALAGMFGFAAIVAAGQGVVAVRNLLELQQSVAAIGRVQLPAVNVVNQINTATRDHRVKLYRLVLSSDTPQALAENRTTLDGVSNAIDKLRRDYEALPNSEAERALYEKFSTLWKSYLTKQQKVIDQVAAGQKDEALATLLGPDLLKLASGASDALKSNVLMNQQEAEAAAAATIADADAAVRTVTIAAGLVTLLSILAAIFGFLWIARPIQRMTGAMESLAAGDTAVTIPGAGRKDEIGAMAATVQVFRDNLVHALNLEEETRAARLSAEEQRKAGMRQMADGFESAIGGIAALVSSSATELQATAQAMSGTATRTAEQSTTVALAAEEAAANVTTVAASAEELGSSVQEIGRQVSGSAELARKAVQEASETAASVKELNEAASLIGDVATMIANIAGQTNLLALNATIEAARAGEAGRGFAVVATEVKELAGQTARATQDITSQIARIQSSTGNAVRAIDTIGGRIREISGVATAIAAAVEQQGAATQEIVRNVTQAASGTDEVTATITHVAGAAEETGLSASQVLDAASELSRHAERLQAEMTRFVATVRAA</sequence>
<evidence type="ECO:0000256" key="2">
    <source>
        <dbReference type="ARBA" id="ARBA00029447"/>
    </source>
</evidence>
<dbReference type="SMART" id="SM00304">
    <property type="entry name" value="HAMP"/>
    <property type="match status" value="1"/>
</dbReference>
<dbReference type="EMBL" id="JBHSWN010000001">
    <property type="protein sequence ID" value="MFC6792543.1"/>
    <property type="molecule type" value="Genomic_DNA"/>
</dbReference>
<evidence type="ECO:0000256" key="4">
    <source>
        <dbReference type="SAM" id="Phobius"/>
    </source>
</evidence>
<comment type="caution">
    <text evidence="7">The sequence shown here is derived from an EMBL/GenBank/DDBJ whole genome shotgun (WGS) entry which is preliminary data.</text>
</comment>
<dbReference type="CDD" id="cd06225">
    <property type="entry name" value="HAMP"/>
    <property type="match status" value="1"/>
</dbReference>
<dbReference type="PROSITE" id="PS50111">
    <property type="entry name" value="CHEMOTAXIS_TRANSDUC_2"/>
    <property type="match status" value="1"/>
</dbReference>
<evidence type="ECO:0000313" key="8">
    <source>
        <dbReference type="Proteomes" id="UP001596292"/>
    </source>
</evidence>
<dbReference type="PANTHER" id="PTHR32089">
    <property type="entry name" value="METHYL-ACCEPTING CHEMOTAXIS PROTEIN MCPB"/>
    <property type="match status" value="1"/>
</dbReference>
<name>A0ABW2BQ09_9HYPH</name>
<dbReference type="CDD" id="cd19411">
    <property type="entry name" value="MCP2201-like_sensor"/>
    <property type="match status" value="1"/>
</dbReference>
<evidence type="ECO:0000256" key="3">
    <source>
        <dbReference type="PROSITE-ProRule" id="PRU00284"/>
    </source>
</evidence>
<keyword evidence="1 3" id="KW-0807">Transducer</keyword>
<dbReference type="Pfam" id="PF00015">
    <property type="entry name" value="MCPsignal"/>
    <property type="match status" value="1"/>
</dbReference>
<keyword evidence="4" id="KW-1133">Transmembrane helix</keyword>
<feature type="domain" description="HAMP" evidence="6">
    <location>
        <begin position="211"/>
        <end position="264"/>
    </location>
</feature>
<dbReference type="Gene3D" id="1.10.287.950">
    <property type="entry name" value="Methyl-accepting chemotaxis protein"/>
    <property type="match status" value="1"/>
</dbReference>
<keyword evidence="4" id="KW-0812">Transmembrane</keyword>
<organism evidence="7 8">
    <name type="scientific">Methylobacterium komagatae</name>
    <dbReference type="NCBI Taxonomy" id="374425"/>
    <lineage>
        <taxon>Bacteria</taxon>
        <taxon>Pseudomonadati</taxon>
        <taxon>Pseudomonadota</taxon>
        <taxon>Alphaproteobacteria</taxon>
        <taxon>Hyphomicrobiales</taxon>
        <taxon>Methylobacteriaceae</taxon>
        <taxon>Methylobacterium</taxon>
    </lineage>
</organism>
<dbReference type="Pfam" id="PF00672">
    <property type="entry name" value="HAMP"/>
    <property type="match status" value="1"/>
</dbReference>
<protein>
    <submittedName>
        <fullName evidence="7">Methyl-accepting chemotaxis protein</fullName>
    </submittedName>
</protein>